<dbReference type="SUPFAM" id="SSF52821">
    <property type="entry name" value="Rhodanese/Cell cycle control phosphatase"/>
    <property type="match status" value="1"/>
</dbReference>
<name>A0A8B6X6B0_9BURK</name>
<accession>A0A8B6X6B0</accession>
<dbReference type="InterPro" id="IPR020936">
    <property type="entry name" value="TrhO"/>
</dbReference>
<evidence type="ECO:0000259" key="1">
    <source>
        <dbReference type="PROSITE" id="PS50206"/>
    </source>
</evidence>
<organism evidence="2 3">
    <name type="scientific">Derxia gummosa DSM 723</name>
    <dbReference type="NCBI Taxonomy" id="1121388"/>
    <lineage>
        <taxon>Bacteria</taxon>
        <taxon>Pseudomonadati</taxon>
        <taxon>Pseudomonadota</taxon>
        <taxon>Betaproteobacteria</taxon>
        <taxon>Burkholderiales</taxon>
        <taxon>Alcaligenaceae</taxon>
        <taxon>Derxia</taxon>
    </lineage>
</organism>
<dbReference type="SMART" id="SM00450">
    <property type="entry name" value="RHOD"/>
    <property type="match status" value="1"/>
</dbReference>
<evidence type="ECO:0000313" key="3">
    <source>
        <dbReference type="RefSeq" id="WP_028312580.1"/>
    </source>
</evidence>
<dbReference type="OrthoDB" id="9778326at2"/>
<dbReference type="Gene3D" id="3.40.250.10">
    <property type="entry name" value="Rhodanese-like domain"/>
    <property type="match status" value="1"/>
</dbReference>
<dbReference type="PANTHER" id="PTHR43268">
    <property type="entry name" value="THIOSULFATE SULFURTRANSFERASE/RHODANESE-LIKE DOMAIN-CONTAINING PROTEIN 2"/>
    <property type="match status" value="1"/>
</dbReference>
<dbReference type="InterPro" id="IPR040503">
    <property type="entry name" value="TRHO_N"/>
</dbReference>
<dbReference type="RefSeq" id="WP_028312580.1">
    <property type="nucleotide sequence ID" value="NZ_KI519499.1"/>
</dbReference>
<dbReference type="InterPro" id="IPR036873">
    <property type="entry name" value="Rhodanese-like_dom_sf"/>
</dbReference>
<dbReference type="PROSITE" id="PS50206">
    <property type="entry name" value="RHODANESE_3"/>
    <property type="match status" value="1"/>
</dbReference>
<evidence type="ECO:0000313" key="2">
    <source>
        <dbReference type="Proteomes" id="UP000675920"/>
    </source>
</evidence>
<protein>
    <submittedName>
        <fullName evidence="3">Sulfurtransferase</fullName>
    </submittedName>
</protein>
<sequence>MSPSEASTIVNISAYRFVALDDLPGLAEGLRKRCAELELKGTILIAPEGINLFLAGARAAIDAFVSWIEADPRFTGLAPKESFSADVPFKRMRVRIKREIITMKRPVDPTRERAPAVAPATLRRWLDAGHDDAGRPVVLMDTRNAFEVDAGSFDGAIDYRIDRFSQFPAVAAADAAWLAGSTVVTFCTGGIRCEKAVLAMREDGYDHVWQLDGGILKYLELEGGAHWHGRCFVFDERESLDDALAPAR</sequence>
<dbReference type="AlphaFoldDB" id="A0A8B6X6B0"/>
<dbReference type="Gene3D" id="3.30.70.100">
    <property type="match status" value="1"/>
</dbReference>
<reference evidence="3" key="1">
    <citation type="submission" date="2025-08" db="UniProtKB">
        <authorList>
            <consortium name="RefSeq"/>
        </authorList>
    </citation>
    <scope>IDENTIFICATION</scope>
</reference>
<dbReference type="Pfam" id="PF17773">
    <property type="entry name" value="UPF0176_N"/>
    <property type="match status" value="1"/>
</dbReference>
<feature type="domain" description="Rhodanese" evidence="1">
    <location>
        <begin position="133"/>
        <end position="227"/>
    </location>
</feature>
<keyword evidence="2" id="KW-1185">Reference proteome</keyword>
<dbReference type="NCBIfam" id="NF003703">
    <property type="entry name" value="PRK05320.1"/>
    <property type="match status" value="1"/>
</dbReference>
<dbReference type="PANTHER" id="PTHR43268:SF3">
    <property type="entry name" value="RHODANESE-LIKE DOMAIN-CONTAINING PROTEIN 7-RELATED"/>
    <property type="match status" value="1"/>
</dbReference>
<dbReference type="InterPro" id="IPR001763">
    <property type="entry name" value="Rhodanese-like_dom"/>
</dbReference>
<dbReference type="Proteomes" id="UP000675920">
    <property type="component" value="Unplaced"/>
</dbReference>
<proteinExistence type="predicted"/>
<dbReference type="Pfam" id="PF00581">
    <property type="entry name" value="Rhodanese"/>
    <property type="match status" value="1"/>
</dbReference>